<accession>A0A1T4NMG0</accession>
<evidence type="ECO:0000313" key="3">
    <source>
        <dbReference type="EMBL" id="SJZ80277.1"/>
    </source>
</evidence>
<reference evidence="3 4" key="1">
    <citation type="submission" date="2017-02" db="EMBL/GenBank/DDBJ databases">
        <authorList>
            <person name="Peterson S.W."/>
        </authorList>
    </citation>
    <scope>NUCLEOTIDE SEQUENCE [LARGE SCALE GENOMIC DNA]</scope>
    <source>
        <strain evidence="3 4">ATCC 43854</strain>
    </source>
</reference>
<dbReference type="InterPro" id="IPR025665">
    <property type="entry name" value="Beta-barrel_OMP_2"/>
</dbReference>
<sequence length="198" mass="21915">MNRIFKIFALVAVAATLSFAGGEFHFGARAAGTFGTWWGDDTEDIPWGFGFNAGLTGGIEILPVFAVTPEIDIALRRVSEDDATVRQWYLEIPVLARVTPIPQFYLEAGPTFAFNLSSEIEEEVGDVEVTADLDDYISTFEFGLALGAGWSVIPNLDVNFRLMLGLTSIAEDYEEEDYSYSPDVQNLRLSIGATYWFL</sequence>
<dbReference type="EMBL" id="FUWU01000026">
    <property type="protein sequence ID" value="SJZ80277.1"/>
    <property type="molecule type" value="Genomic_DNA"/>
</dbReference>
<organism evidence="3 4">
    <name type="scientific">Fibrobacter intestinalis</name>
    <dbReference type="NCBI Taxonomy" id="28122"/>
    <lineage>
        <taxon>Bacteria</taxon>
        <taxon>Pseudomonadati</taxon>
        <taxon>Fibrobacterota</taxon>
        <taxon>Fibrobacteria</taxon>
        <taxon>Fibrobacterales</taxon>
        <taxon>Fibrobacteraceae</taxon>
        <taxon>Fibrobacter</taxon>
    </lineage>
</organism>
<evidence type="ECO:0000256" key="1">
    <source>
        <dbReference type="SAM" id="SignalP"/>
    </source>
</evidence>
<dbReference type="AlphaFoldDB" id="A0A1T4NMG0"/>
<dbReference type="Pfam" id="PF13568">
    <property type="entry name" value="OMP_b-brl_2"/>
    <property type="match status" value="1"/>
</dbReference>
<feature type="chain" id="PRO_5012775243" evidence="1">
    <location>
        <begin position="21"/>
        <end position="198"/>
    </location>
</feature>
<protein>
    <submittedName>
        <fullName evidence="3">Outer membrane protein beta-barrel domain-containing protein</fullName>
    </submittedName>
</protein>
<dbReference type="Proteomes" id="UP000190449">
    <property type="component" value="Unassembled WGS sequence"/>
</dbReference>
<dbReference type="RefSeq" id="WP_143394477.1">
    <property type="nucleotide sequence ID" value="NZ_FUWU01000026.1"/>
</dbReference>
<gene>
    <name evidence="3" type="ORF">SAMN02745108_01643</name>
</gene>
<feature type="signal peptide" evidence="1">
    <location>
        <begin position="1"/>
        <end position="20"/>
    </location>
</feature>
<evidence type="ECO:0000313" key="4">
    <source>
        <dbReference type="Proteomes" id="UP000190449"/>
    </source>
</evidence>
<dbReference type="STRING" id="28122.SAMN02745108_01643"/>
<feature type="domain" description="Outer membrane protein beta-barrel" evidence="2">
    <location>
        <begin position="39"/>
        <end position="170"/>
    </location>
</feature>
<name>A0A1T4NMG0_9BACT</name>
<proteinExistence type="predicted"/>
<evidence type="ECO:0000259" key="2">
    <source>
        <dbReference type="Pfam" id="PF13568"/>
    </source>
</evidence>
<keyword evidence="1" id="KW-0732">Signal</keyword>